<dbReference type="PANTHER" id="PTHR38459">
    <property type="entry name" value="PROPHAGE BACTOPRENOL-LINKED GLUCOSE TRANSLOCASE HOMOLOG"/>
    <property type="match status" value="1"/>
</dbReference>
<feature type="domain" description="GtrA/DPMS transmembrane" evidence="7">
    <location>
        <begin position="6"/>
        <end position="121"/>
    </location>
</feature>
<dbReference type="PANTHER" id="PTHR38459:SF1">
    <property type="entry name" value="PROPHAGE BACTOPRENOL-LINKED GLUCOSE TRANSLOCASE HOMOLOG"/>
    <property type="match status" value="1"/>
</dbReference>
<feature type="transmembrane region" description="Helical" evidence="6">
    <location>
        <begin position="31"/>
        <end position="50"/>
    </location>
</feature>
<evidence type="ECO:0000256" key="5">
    <source>
        <dbReference type="ARBA" id="ARBA00023136"/>
    </source>
</evidence>
<name>A0A934HW11_9CLOT</name>
<comment type="subcellular location">
    <subcellularLocation>
        <location evidence="1">Membrane</location>
        <topology evidence="1">Multi-pass membrane protein</topology>
    </subcellularLocation>
</comment>
<dbReference type="AlphaFoldDB" id="A0A934HW11"/>
<reference evidence="8" key="1">
    <citation type="submission" date="2020-12" db="EMBL/GenBank/DDBJ databases">
        <title>Clostridium thailandense sp. nov., a novel acetogenic bacterium isolated from peat land soil in Thailand.</title>
        <authorList>
            <person name="Chaikitkaew S."/>
            <person name="Birkeland N.K."/>
        </authorList>
    </citation>
    <scope>NUCLEOTIDE SEQUENCE</scope>
    <source>
        <strain evidence="8">DSM 17425</strain>
    </source>
</reference>
<keyword evidence="9" id="KW-1185">Reference proteome</keyword>
<evidence type="ECO:0000256" key="6">
    <source>
        <dbReference type="SAM" id="Phobius"/>
    </source>
</evidence>
<proteinExistence type="inferred from homology"/>
<keyword evidence="4 6" id="KW-1133">Transmembrane helix</keyword>
<feature type="transmembrane region" description="Helical" evidence="6">
    <location>
        <begin position="7"/>
        <end position="25"/>
    </location>
</feature>
<sequence>MIKLIKFCIVGSVNTLITLATFYILNKILQINYLTSSLFGYVLGMINSYILNKRWTFQNRDKKVIAQFIKFTIVNLISLGINLFVIYILVDKLNIDSMVSQIFATVFSTISNYVGSKVLVFSSSKERQQTS</sequence>
<keyword evidence="5 6" id="KW-0472">Membrane</keyword>
<evidence type="ECO:0000256" key="4">
    <source>
        <dbReference type="ARBA" id="ARBA00022989"/>
    </source>
</evidence>
<accession>A0A934HW11</accession>
<evidence type="ECO:0000313" key="8">
    <source>
        <dbReference type="EMBL" id="MBI6871592.1"/>
    </source>
</evidence>
<dbReference type="EMBL" id="JAEEGB010000003">
    <property type="protein sequence ID" value="MBI6871592.1"/>
    <property type="molecule type" value="Genomic_DNA"/>
</dbReference>
<evidence type="ECO:0000313" key="9">
    <source>
        <dbReference type="Proteomes" id="UP000622687"/>
    </source>
</evidence>
<dbReference type="Proteomes" id="UP000622687">
    <property type="component" value="Unassembled WGS sequence"/>
</dbReference>
<dbReference type="InterPro" id="IPR051401">
    <property type="entry name" value="GtrA_CellWall_Glycosyl"/>
</dbReference>
<dbReference type="InterPro" id="IPR007267">
    <property type="entry name" value="GtrA_DPMS_TM"/>
</dbReference>
<gene>
    <name evidence="8" type="ORF">I6U51_02580</name>
</gene>
<dbReference type="RefSeq" id="WP_211141034.1">
    <property type="nucleotide sequence ID" value="NZ_JAEEGB010000003.1"/>
</dbReference>
<evidence type="ECO:0000256" key="1">
    <source>
        <dbReference type="ARBA" id="ARBA00004141"/>
    </source>
</evidence>
<evidence type="ECO:0000256" key="2">
    <source>
        <dbReference type="ARBA" id="ARBA00009399"/>
    </source>
</evidence>
<dbReference type="Pfam" id="PF04138">
    <property type="entry name" value="GtrA_DPMS_TM"/>
    <property type="match status" value="1"/>
</dbReference>
<keyword evidence="3 6" id="KW-0812">Transmembrane</keyword>
<dbReference type="GO" id="GO:0005886">
    <property type="term" value="C:plasma membrane"/>
    <property type="evidence" value="ECO:0007669"/>
    <property type="project" value="TreeGrafter"/>
</dbReference>
<feature type="transmembrane region" description="Helical" evidence="6">
    <location>
        <begin position="71"/>
        <end position="90"/>
    </location>
</feature>
<feature type="transmembrane region" description="Helical" evidence="6">
    <location>
        <begin position="102"/>
        <end position="121"/>
    </location>
</feature>
<dbReference type="GO" id="GO:0000271">
    <property type="term" value="P:polysaccharide biosynthetic process"/>
    <property type="evidence" value="ECO:0007669"/>
    <property type="project" value="InterPro"/>
</dbReference>
<evidence type="ECO:0000259" key="7">
    <source>
        <dbReference type="Pfam" id="PF04138"/>
    </source>
</evidence>
<comment type="similarity">
    <text evidence="2">Belongs to the GtrA family.</text>
</comment>
<comment type="caution">
    <text evidence="8">The sequence shown here is derived from an EMBL/GenBank/DDBJ whole genome shotgun (WGS) entry which is preliminary data.</text>
</comment>
<organism evidence="8 9">
    <name type="scientific">Clostridium aciditolerans</name>
    <dbReference type="NCBI Taxonomy" id="339861"/>
    <lineage>
        <taxon>Bacteria</taxon>
        <taxon>Bacillati</taxon>
        <taxon>Bacillota</taxon>
        <taxon>Clostridia</taxon>
        <taxon>Eubacteriales</taxon>
        <taxon>Clostridiaceae</taxon>
        <taxon>Clostridium</taxon>
    </lineage>
</organism>
<protein>
    <submittedName>
        <fullName evidence="8">GtrA family protein</fullName>
    </submittedName>
</protein>
<evidence type="ECO:0000256" key="3">
    <source>
        <dbReference type="ARBA" id="ARBA00022692"/>
    </source>
</evidence>